<comment type="caution">
    <text evidence="7">The sequence shown here is derived from an EMBL/GenBank/DDBJ whole genome shotgun (WGS) entry which is preliminary data.</text>
</comment>
<dbReference type="InterPro" id="IPR027417">
    <property type="entry name" value="P-loop_NTPase"/>
</dbReference>
<proteinExistence type="predicted"/>
<gene>
    <name evidence="7" type="ORF">P1J78_20345</name>
</gene>
<keyword evidence="8" id="KW-1185">Reference proteome</keyword>
<reference evidence="7" key="1">
    <citation type="submission" date="2023-03" db="EMBL/GenBank/DDBJ databases">
        <title>Multiphase analysis and comparison of six strains from genera Psychromarinibacter, Lutimaribacter, and Maritimibacter, including a novel species: Psychromarinibacter sediminicola sp. nov.</title>
        <authorList>
            <person name="Wang Y.-H."/>
            <person name="Ye M.-Q."/>
            <person name="Du Z.-J."/>
        </authorList>
    </citation>
    <scope>NUCLEOTIDE SEQUENCE</scope>
    <source>
        <strain evidence="7">C21-152</strain>
    </source>
</reference>
<dbReference type="PANTHER" id="PTHR43067:SF3">
    <property type="entry name" value="MALTOSE ABC TRANSPORTER, ATP-BINDING PROTEIN"/>
    <property type="match status" value="1"/>
</dbReference>
<evidence type="ECO:0000313" key="7">
    <source>
        <dbReference type="EMBL" id="MDF0603103.1"/>
    </source>
</evidence>
<keyword evidence="2" id="KW-0813">Transport</keyword>
<dbReference type="GO" id="GO:0005524">
    <property type="term" value="F:ATP binding"/>
    <property type="evidence" value="ECO:0007669"/>
    <property type="project" value="UniProtKB-KW"/>
</dbReference>
<name>A0AAE3NT73_9RHOB</name>
<dbReference type="Proteomes" id="UP001220964">
    <property type="component" value="Unassembled WGS sequence"/>
</dbReference>
<dbReference type="EMBL" id="JARGYC010000075">
    <property type="protein sequence ID" value="MDF0603103.1"/>
    <property type="molecule type" value="Genomic_DNA"/>
</dbReference>
<evidence type="ECO:0000256" key="1">
    <source>
        <dbReference type="ARBA" id="ARBA00004417"/>
    </source>
</evidence>
<evidence type="ECO:0000259" key="6">
    <source>
        <dbReference type="Pfam" id="PF08352"/>
    </source>
</evidence>
<dbReference type="RefSeq" id="WP_275569227.1">
    <property type="nucleotide sequence ID" value="NZ_JARGYC010000075.1"/>
</dbReference>
<sequence length="101" mass="11198">MYLGRIVETGPAEEVFERPQHPYTQMLIDSVPHPKPSNPESRALPRGELPNPLDPPPGCHFHRRCPLADGRCAREVPHLLPDGADHRTACHRVAEARAGTV</sequence>
<evidence type="ECO:0000256" key="5">
    <source>
        <dbReference type="SAM" id="MobiDB-lite"/>
    </source>
</evidence>
<dbReference type="InterPro" id="IPR013563">
    <property type="entry name" value="Oligopep_ABC_C"/>
</dbReference>
<evidence type="ECO:0000256" key="4">
    <source>
        <dbReference type="ARBA" id="ARBA00022840"/>
    </source>
</evidence>
<evidence type="ECO:0000256" key="3">
    <source>
        <dbReference type="ARBA" id="ARBA00022741"/>
    </source>
</evidence>
<evidence type="ECO:0000313" key="8">
    <source>
        <dbReference type="Proteomes" id="UP001220964"/>
    </source>
</evidence>
<keyword evidence="3" id="KW-0547">Nucleotide-binding</keyword>
<organism evidence="7 8">
    <name type="scientific">Psychromarinibacter sediminicola</name>
    <dbReference type="NCBI Taxonomy" id="3033385"/>
    <lineage>
        <taxon>Bacteria</taxon>
        <taxon>Pseudomonadati</taxon>
        <taxon>Pseudomonadota</taxon>
        <taxon>Alphaproteobacteria</taxon>
        <taxon>Rhodobacterales</taxon>
        <taxon>Paracoccaceae</taxon>
        <taxon>Psychromarinibacter</taxon>
    </lineage>
</organism>
<evidence type="ECO:0000256" key="2">
    <source>
        <dbReference type="ARBA" id="ARBA00022448"/>
    </source>
</evidence>
<dbReference type="GO" id="GO:0005886">
    <property type="term" value="C:plasma membrane"/>
    <property type="evidence" value="ECO:0007669"/>
    <property type="project" value="UniProtKB-SubCell"/>
</dbReference>
<feature type="region of interest" description="Disordered" evidence="5">
    <location>
        <begin position="24"/>
        <end position="55"/>
    </location>
</feature>
<dbReference type="SUPFAM" id="SSF52540">
    <property type="entry name" value="P-loop containing nucleoside triphosphate hydrolases"/>
    <property type="match status" value="1"/>
</dbReference>
<dbReference type="Pfam" id="PF08352">
    <property type="entry name" value="oligo_HPY"/>
    <property type="match status" value="1"/>
</dbReference>
<keyword evidence="4 7" id="KW-0067">ATP-binding</keyword>
<comment type="subcellular location">
    <subcellularLocation>
        <location evidence="1">Cell inner membrane</location>
        <topology evidence="1">Peripheral membrane protein</topology>
    </subcellularLocation>
</comment>
<dbReference type="GO" id="GO:0015833">
    <property type="term" value="P:peptide transport"/>
    <property type="evidence" value="ECO:0007669"/>
    <property type="project" value="InterPro"/>
</dbReference>
<feature type="domain" description="Oligopeptide/dipeptide ABC transporter C-terminal" evidence="6">
    <location>
        <begin position="7"/>
        <end position="72"/>
    </location>
</feature>
<dbReference type="NCBIfam" id="TIGR01727">
    <property type="entry name" value="oligo_HPY"/>
    <property type="match status" value="1"/>
</dbReference>
<dbReference type="Gene3D" id="3.40.50.300">
    <property type="entry name" value="P-loop containing nucleotide triphosphate hydrolases"/>
    <property type="match status" value="1"/>
</dbReference>
<protein>
    <submittedName>
        <fullName evidence="7">ABC transporter ATP-binding protein</fullName>
    </submittedName>
</protein>
<dbReference type="AlphaFoldDB" id="A0AAE3NT73"/>
<dbReference type="PANTHER" id="PTHR43067">
    <property type="entry name" value="OLIGOPEPTIDE/DIPEPTIDE ABC TRANSPORTER, ATPASE SUBUNIT"/>
    <property type="match status" value="1"/>
</dbReference>
<accession>A0AAE3NT73</accession>